<evidence type="ECO:0000313" key="1">
    <source>
        <dbReference type="EMBL" id="WRO06859.1"/>
    </source>
</evidence>
<dbReference type="EMBL" id="CP141531">
    <property type="protein sequence ID" value="WRO06859.1"/>
    <property type="molecule type" value="Genomic_DNA"/>
</dbReference>
<dbReference type="Proteomes" id="UP001327986">
    <property type="component" value="Chromosome"/>
</dbReference>
<proteinExistence type="predicted"/>
<gene>
    <name evidence="1" type="ORF">VLL09_05585</name>
</gene>
<sequence length="494" mass="56485">MSMIPPDEFGKEVELFDPMTLVQMCAAACRKLDEAHQAMRQVTLNGQNAIVTQHTFAELCMWAIRNHESAGTRKPLPQDVVRLANNIYSIQDPFWGTNAGGIMTLVRTAYEQFPYQEQLQYLVPRHIMLYLESNPPQPSFDLDGEFRKVTGLSVKEFMMIGFIFYAAAIPFHSFERAFIENTQVTSVRPYVTPDKIDAFLAAVAADFRDFRNRRLEEEKTAPELGRFTFNPLLSRPVIKLPNGSLCVPIPRLLIYRITQGIYYDLLDANRQPKGNKFSDWFGYAFQEYIGKLLKETFGADKVYSEAAGVDWLVILGDSALVLECRSGRLPKKIRSHTDRTEVTEMIKRNIVDPAEKLPGKIEKIAKGTSGIPTDKVKAYLPVIITYQEWYPTALTLYLARQELKRINAEDFHFNLMSTDDLEWLLAWVQHEDPVSVLQEMRNDVASKDLSVGQYVGVRAKRKGITQIDKTLLSKKRDEYLEEILSETEDKTSTI</sequence>
<dbReference type="RefSeq" id="WP_324664411.1">
    <property type="nucleotide sequence ID" value="NZ_CP141531.1"/>
</dbReference>
<name>A0AB38Z8E8_9CHLR</name>
<dbReference type="AlphaFoldDB" id="A0AB38Z8E8"/>
<organism evidence="1 2">
    <name type="scientific">Dehalococcoides mccartyi</name>
    <dbReference type="NCBI Taxonomy" id="61435"/>
    <lineage>
        <taxon>Bacteria</taxon>
        <taxon>Bacillati</taxon>
        <taxon>Chloroflexota</taxon>
        <taxon>Dehalococcoidia</taxon>
        <taxon>Dehalococcoidales</taxon>
        <taxon>Dehalococcoidaceae</taxon>
        <taxon>Dehalococcoides</taxon>
    </lineage>
</organism>
<evidence type="ECO:0000313" key="2">
    <source>
        <dbReference type="Proteomes" id="UP001327986"/>
    </source>
</evidence>
<accession>A0AB38Z8E8</accession>
<protein>
    <submittedName>
        <fullName evidence="1">Uncharacterized protein</fullName>
    </submittedName>
</protein>
<reference evidence="1" key="1">
    <citation type="submission" date="2023-12" db="EMBL/GenBank/DDBJ databases">
        <title>Isolation of organohalide respiring bacteria Dehalococcoides mccartyi strain GPTCE1 in groundwater collected near a chemical plant in Suzhou, China.</title>
        <authorList>
            <person name="Liu G."/>
        </authorList>
    </citation>
    <scope>NUCLEOTIDE SEQUENCE</scope>
    <source>
        <strain evidence="1">GPTCE1</strain>
    </source>
</reference>